<proteinExistence type="predicted"/>
<reference evidence="1" key="2">
    <citation type="submission" date="2021-10" db="EMBL/GenBank/DDBJ databases">
        <title>Phylogenomics reveals ancestral predisposition of the termite-cultivated fungus Termitomyces towards a domesticated lifestyle.</title>
        <authorList>
            <person name="Auxier B."/>
            <person name="Grum-Grzhimaylo A."/>
            <person name="Cardenas M.E."/>
            <person name="Lodge J.D."/>
            <person name="Laessoe T."/>
            <person name="Pedersen O."/>
            <person name="Smith M.E."/>
            <person name="Kuyper T.W."/>
            <person name="Franco-Molano E.A."/>
            <person name="Baroni T.J."/>
            <person name="Aanen D.K."/>
        </authorList>
    </citation>
    <scope>NUCLEOTIDE SEQUENCE</scope>
    <source>
        <strain evidence="1">D49</strain>
    </source>
</reference>
<dbReference type="OrthoDB" id="3043807at2759"/>
<dbReference type="EMBL" id="JABCKI010005961">
    <property type="protein sequence ID" value="KAG5636217.1"/>
    <property type="molecule type" value="Genomic_DNA"/>
</dbReference>
<organism evidence="1 2">
    <name type="scientific">Sphagnurus paluster</name>
    <dbReference type="NCBI Taxonomy" id="117069"/>
    <lineage>
        <taxon>Eukaryota</taxon>
        <taxon>Fungi</taxon>
        <taxon>Dikarya</taxon>
        <taxon>Basidiomycota</taxon>
        <taxon>Agaricomycotina</taxon>
        <taxon>Agaricomycetes</taxon>
        <taxon>Agaricomycetidae</taxon>
        <taxon>Agaricales</taxon>
        <taxon>Tricholomatineae</taxon>
        <taxon>Lyophyllaceae</taxon>
        <taxon>Sphagnurus</taxon>
    </lineage>
</organism>
<evidence type="ECO:0000313" key="2">
    <source>
        <dbReference type="Proteomes" id="UP000717328"/>
    </source>
</evidence>
<reference evidence="1" key="1">
    <citation type="submission" date="2021-02" db="EMBL/GenBank/DDBJ databases">
        <authorList>
            <person name="Nieuwenhuis M."/>
            <person name="Van De Peppel L.J.J."/>
        </authorList>
    </citation>
    <scope>NUCLEOTIDE SEQUENCE</scope>
    <source>
        <strain evidence="1">D49</strain>
    </source>
</reference>
<dbReference type="Proteomes" id="UP000717328">
    <property type="component" value="Unassembled WGS sequence"/>
</dbReference>
<sequence>MASISEIVKRYSRHPLIAGAWTDQRFIAGALPTCSIFIYEYVVVPAKLDQYFFEPITHFLLLAVKQYLTSPKLIAISLIPWVGGSIYDHIIVPRFLSPSPKFIVNEPLPVDDSPHPTHLPVRIEAEKLNPDIETCPFVISMKVGKEWSVPPSMNVGISPTQEIYLMANWAKSKAIIPDHRFLSVHAELENVPGCSLTDGYRELGQHVASLGRKVPFERWGQLSVCLPTEPDNIQYPSSSYELLPIPAHQLRNLRWLTWSGRREQLASPSSWLPFSEPLLRPLINLTLTCEISLEDFSRILFCGAQLQNLEVHSIDFKASSVLGCLPGELSSLRNQQRDNRPNLESLNVTSSQDISPVLSRYAFPALRRINFNLSYKKDIMDLVGVPWAQLREVVLKCYLPAREHSEWVQRACPIYARHDHFHINTLYKLQGLP</sequence>
<keyword evidence="2" id="KW-1185">Reference proteome</keyword>
<protein>
    <submittedName>
        <fullName evidence="1">Uncharacterized protein</fullName>
    </submittedName>
</protein>
<comment type="caution">
    <text evidence="1">The sequence shown here is derived from an EMBL/GenBank/DDBJ whole genome shotgun (WGS) entry which is preliminary data.</text>
</comment>
<dbReference type="AlphaFoldDB" id="A0A9P7FW74"/>
<name>A0A9P7FW74_9AGAR</name>
<evidence type="ECO:0000313" key="1">
    <source>
        <dbReference type="EMBL" id="KAG5636217.1"/>
    </source>
</evidence>
<gene>
    <name evidence="1" type="ORF">H0H81_008751</name>
</gene>
<accession>A0A9P7FW74</accession>